<dbReference type="PANTHER" id="PTHR14030">
    <property type="entry name" value="MITOTIC CHECKPOINT SERINE/THREONINE-PROTEIN KINASE BUB1"/>
    <property type="match status" value="1"/>
</dbReference>
<dbReference type="EMBL" id="JBICCN010000007">
    <property type="protein sequence ID" value="KAL3104151.1"/>
    <property type="molecule type" value="Genomic_DNA"/>
</dbReference>
<dbReference type="InterPro" id="IPR013212">
    <property type="entry name" value="Mad3/Bub1_I"/>
</dbReference>
<dbReference type="SMART" id="SM00777">
    <property type="entry name" value="Mad3_BUB1_I"/>
    <property type="match status" value="1"/>
</dbReference>
<evidence type="ECO:0000313" key="3">
    <source>
        <dbReference type="EMBL" id="KAL3104151.1"/>
    </source>
</evidence>
<proteinExistence type="predicted"/>
<organism evidence="3 4">
    <name type="scientific">Heterodera schachtii</name>
    <name type="common">Sugarbeet cyst nematode worm</name>
    <name type="synonym">Tylenchus schachtii</name>
    <dbReference type="NCBI Taxonomy" id="97005"/>
    <lineage>
        <taxon>Eukaryota</taxon>
        <taxon>Metazoa</taxon>
        <taxon>Ecdysozoa</taxon>
        <taxon>Nematoda</taxon>
        <taxon>Chromadorea</taxon>
        <taxon>Rhabditida</taxon>
        <taxon>Tylenchina</taxon>
        <taxon>Tylenchomorpha</taxon>
        <taxon>Tylenchoidea</taxon>
        <taxon>Heteroderidae</taxon>
        <taxon>Heteroderinae</taxon>
        <taxon>Heterodera</taxon>
    </lineage>
</organism>
<dbReference type="PANTHER" id="PTHR14030:SF28">
    <property type="entry name" value="BUB1 N-TERMINAL DOMAIN-CONTAINING PROTEIN"/>
    <property type="match status" value="1"/>
</dbReference>
<evidence type="ECO:0000259" key="2">
    <source>
        <dbReference type="PROSITE" id="PS51489"/>
    </source>
</evidence>
<dbReference type="Proteomes" id="UP001620645">
    <property type="component" value="Unassembled WGS sequence"/>
</dbReference>
<gene>
    <name evidence="3" type="ORF">niasHS_002178</name>
</gene>
<reference evidence="3 4" key="1">
    <citation type="submission" date="2024-10" db="EMBL/GenBank/DDBJ databases">
        <authorList>
            <person name="Kim D."/>
        </authorList>
    </citation>
    <scope>NUCLEOTIDE SEQUENCE [LARGE SCALE GENOMIC DNA]</scope>
    <source>
        <strain evidence="3">Taebaek</strain>
    </source>
</reference>
<sequence>MMNETGNEDWFDNVENLRPIRGGRRADTLNDIATGKAKISIERAEQKFLTEFANASKGSDPLEPMYRFTTWFEEHFPSGKQKHFCQFLYKICTTYCLVDAYKNDDRLMKLWLKLTENFPESGFAIMEFAFSKGSCRQLAKFYIHWSTMYQSISWWNKARDKLQLGQKMCAMPLDLLHRAVDELEASVMKVTRSGENSEETEADEMVAVSLEQSRETLGKLRGLGRRHFAPIIRTAQGPPGTLSTNKRNKSSKNAKNNEHFEILADEFTECVALKGVLKIPFQTPIGTRMGKKSFMAESLRFDQDYQTLFGTFDTNEKVDLQITNEENELNPNEASKSRLPNIAAHTPAQPIFEIFREEGDEDDEQPRKTTKSKLKLRKELIKTMSIEEGFAQRISNDEAN</sequence>
<evidence type="ECO:0000256" key="1">
    <source>
        <dbReference type="SAM" id="MobiDB-lite"/>
    </source>
</evidence>
<name>A0ABD2KMK7_HETSC</name>
<dbReference type="InterPro" id="IPR015661">
    <property type="entry name" value="Bub1/Mad3"/>
</dbReference>
<feature type="region of interest" description="Disordered" evidence="1">
    <location>
        <begin position="234"/>
        <end position="254"/>
    </location>
</feature>
<protein>
    <recommendedName>
        <fullName evidence="2">BUB1 N-terminal domain-containing protein</fullName>
    </recommendedName>
</protein>
<accession>A0ABD2KMK7</accession>
<keyword evidence="4" id="KW-1185">Reference proteome</keyword>
<feature type="domain" description="BUB1 N-terminal" evidence="2">
    <location>
        <begin position="49"/>
        <end position="212"/>
    </location>
</feature>
<dbReference type="PROSITE" id="PS51489">
    <property type="entry name" value="BUB1_N"/>
    <property type="match status" value="1"/>
</dbReference>
<comment type="caution">
    <text evidence="3">The sequence shown here is derived from an EMBL/GenBank/DDBJ whole genome shotgun (WGS) entry which is preliminary data.</text>
</comment>
<dbReference type="AlphaFoldDB" id="A0ABD2KMK7"/>
<dbReference type="Pfam" id="PF08311">
    <property type="entry name" value="Mad3_BUB1_I"/>
    <property type="match status" value="1"/>
</dbReference>
<evidence type="ECO:0000313" key="4">
    <source>
        <dbReference type="Proteomes" id="UP001620645"/>
    </source>
</evidence>
<dbReference type="Gene3D" id="1.25.40.430">
    <property type="match status" value="1"/>
</dbReference>